<protein>
    <submittedName>
        <fullName evidence="2">Flagellar assembly protein H</fullName>
    </submittedName>
</protein>
<dbReference type="PANTHER" id="PTHR35586:SF1">
    <property type="entry name" value="SLL1691 PROTEIN"/>
    <property type="match status" value="1"/>
</dbReference>
<reference evidence="2 3" key="1">
    <citation type="submission" date="2017-06" db="EMBL/GenBank/DDBJ databases">
        <title>Genome Sequencing of the methanotroph Methylovulum psychrotolerants str. HV10-M2 isolated from a high-altitude environment.</title>
        <authorList>
            <person name="Mateos-Rivera A."/>
        </authorList>
    </citation>
    <scope>NUCLEOTIDE SEQUENCE [LARGE SCALE GENOMIC DNA]</scope>
    <source>
        <strain evidence="2 3">HV10_M2</strain>
    </source>
</reference>
<dbReference type="PANTHER" id="PTHR35586">
    <property type="entry name" value="SLL1691 PROTEIN"/>
    <property type="match status" value="1"/>
</dbReference>
<dbReference type="OrthoDB" id="5562276at2"/>
<evidence type="ECO:0000313" key="3">
    <source>
        <dbReference type="Proteomes" id="UP000197019"/>
    </source>
</evidence>
<keyword evidence="3" id="KW-1185">Reference proteome</keyword>
<keyword evidence="2" id="KW-0969">Cilium</keyword>
<dbReference type="Pfam" id="PF14261">
    <property type="entry name" value="DUF4351"/>
    <property type="match status" value="1"/>
</dbReference>
<dbReference type="Proteomes" id="UP000197019">
    <property type="component" value="Chromosome"/>
</dbReference>
<feature type="domain" description="DUF4351" evidence="1">
    <location>
        <begin position="263"/>
        <end position="317"/>
    </location>
</feature>
<proteinExistence type="predicted"/>
<dbReference type="AlphaFoldDB" id="A0A1Z4BZN0"/>
<dbReference type="InterPro" id="IPR025587">
    <property type="entry name" value="DUF4351"/>
</dbReference>
<name>A0A1Z4BZN0_9GAMM</name>
<keyword evidence="2" id="KW-0282">Flagellum</keyword>
<keyword evidence="2" id="KW-0966">Cell projection</keyword>
<sequence>MPIDHDRLFKELLTIFFTDFIALFQPELHGWLEPDSVAFLDKEIFTDIQGGERHEADLVATVRFKGEPAYFLVHIEAQAKRRPAFARRMFKYFARLHEKHGLPVYPIAVLSYDTPNTPEPDSYTVSFPDKEVLAFRFSTVQLNRLNWRDYLGSHNPVASALMAKMAIEPKDRPRVKAECLRLLVTLKLDPARSRFISGFIDTYLRLQQEELQIFDHLIHTEFLPTEQEQAMELTTSWKEEGIQLGIQQGLKQGIEKGIEQGIEQGIQQGESRLLKRQLIRRFRTLPDELQARIETASPEQLGQWADNILEATTLDDVFKSH</sequence>
<organism evidence="2 3">
    <name type="scientific">Methylovulum psychrotolerans</name>
    <dbReference type="NCBI Taxonomy" id="1704499"/>
    <lineage>
        <taxon>Bacteria</taxon>
        <taxon>Pseudomonadati</taxon>
        <taxon>Pseudomonadota</taxon>
        <taxon>Gammaproteobacteria</taxon>
        <taxon>Methylococcales</taxon>
        <taxon>Methylococcaceae</taxon>
        <taxon>Methylovulum</taxon>
    </lineage>
</organism>
<dbReference type="RefSeq" id="WP_088619594.1">
    <property type="nucleotide sequence ID" value="NZ_CP022129.1"/>
</dbReference>
<evidence type="ECO:0000259" key="1">
    <source>
        <dbReference type="Pfam" id="PF14261"/>
    </source>
</evidence>
<dbReference type="KEGG" id="mpsy:CEK71_11910"/>
<accession>A0A1Z4BZN0</accession>
<gene>
    <name evidence="2" type="ORF">CEK71_11910</name>
</gene>
<evidence type="ECO:0000313" key="2">
    <source>
        <dbReference type="EMBL" id="ASF46722.1"/>
    </source>
</evidence>
<dbReference type="EMBL" id="CP022129">
    <property type="protein sequence ID" value="ASF46722.1"/>
    <property type="molecule type" value="Genomic_DNA"/>
</dbReference>